<dbReference type="Pfam" id="PF00105">
    <property type="entry name" value="zf-C4"/>
    <property type="match status" value="1"/>
</dbReference>
<dbReference type="PROSITE" id="PS00031">
    <property type="entry name" value="NUCLEAR_REC_DBD_1"/>
    <property type="match status" value="1"/>
</dbReference>
<organism evidence="10">
    <name type="scientific">Lepeophtheirus salmonis</name>
    <name type="common">Salmon louse</name>
    <name type="synonym">Caligus salmonis</name>
    <dbReference type="NCBI Taxonomy" id="72036"/>
    <lineage>
        <taxon>Eukaryota</taxon>
        <taxon>Metazoa</taxon>
        <taxon>Ecdysozoa</taxon>
        <taxon>Arthropoda</taxon>
        <taxon>Crustacea</taxon>
        <taxon>Multicrustacea</taxon>
        <taxon>Hexanauplia</taxon>
        <taxon>Copepoda</taxon>
        <taxon>Siphonostomatoida</taxon>
        <taxon>Caligidae</taxon>
        <taxon>Lepeophtheirus</taxon>
    </lineage>
</organism>
<dbReference type="GO" id="GO:0045944">
    <property type="term" value="P:positive regulation of transcription by RNA polymerase II"/>
    <property type="evidence" value="ECO:0007669"/>
    <property type="project" value="TreeGrafter"/>
</dbReference>
<dbReference type="AlphaFoldDB" id="A0A0K2UPM0"/>
<evidence type="ECO:0000256" key="7">
    <source>
        <dbReference type="ARBA" id="ARBA00023170"/>
    </source>
</evidence>
<evidence type="ECO:0000313" key="10">
    <source>
        <dbReference type="EMBL" id="CDW39686.1"/>
    </source>
</evidence>
<feature type="domain" description="Nuclear receptor" evidence="9">
    <location>
        <begin position="104"/>
        <end position="183"/>
    </location>
</feature>
<evidence type="ECO:0000256" key="1">
    <source>
        <dbReference type="ARBA" id="ARBA00022723"/>
    </source>
</evidence>
<dbReference type="OrthoDB" id="6159439at2759"/>
<dbReference type="InterPro" id="IPR050234">
    <property type="entry name" value="Nuclear_hormone_rcpt_NR1"/>
</dbReference>
<keyword evidence="8" id="KW-0539">Nucleus</keyword>
<dbReference type="GO" id="GO:0004879">
    <property type="term" value="F:nuclear receptor activity"/>
    <property type="evidence" value="ECO:0007669"/>
    <property type="project" value="TreeGrafter"/>
</dbReference>
<keyword evidence="3" id="KW-0862">Zinc</keyword>
<keyword evidence="1" id="KW-0479">Metal-binding</keyword>
<dbReference type="InterPro" id="IPR013088">
    <property type="entry name" value="Znf_NHR/GATA"/>
</dbReference>
<keyword evidence="6" id="KW-0804">Transcription</keyword>
<dbReference type="EMBL" id="HACA01022325">
    <property type="protein sequence ID" value="CDW39686.1"/>
    <property type="molecule type" value="Transcribed_RNA"/>
</dbReference>
<sequence length="478" mass="55515">MEHLQSDIYPSFFKSNEEEVFSDSLLDIFDECQDWNPSIVESSKIKAREQRRESDDLLINEILYLSQSSDSFLSNADQENFNELNSTTLSEDSSQIIIGRQALPRLCQICGEVAGKHVYYGGQCCTSCRAFFRRSVQNNSYKQFICCSQTKDCIINLKTRKACQLCRFQKCVSAGMRVSWVFPDRERRSKKSAMTLNNNKPPLPSFNDPEGLTSIEVSIVFTINNNLHKNFLDNLNTMVKRDSDFLIDFVDYLAFPTRSEYPYLKMAMSLEKIQLLSLISMGTSNSSLHFSQEDLYVLYQINSPKINIFRELSSIKNPNFPDIDELINSVRLLHLNNNETIQNLPSRVEFTLQHYLLNHDLCPNENDNYSTFLHLVSQINSWVMDDENVIKQDKFSYIIMLFILFFDRTDSVKISGVKFKDPEMIDRAQLAYVQMLKRYFQRKYPRKSSKKFLKGIMLPSLIAEVRQLSNQLHFCTAS</sequence>
<accession>A0A0K2UPM0</accession>
<dbReference type="GO" id="GO:0008270">
    <property type="term" value="F:zinc ion binding"/>
    <property type="evidence" value="ECO:0007669"/>
    <property type="project" value="UniProtKB-KW"/>
</dbReference>
<evidence type="ECO:0000256" key="8">
    <source>
        <dbReference type="ARBA" id="ARBA00023242"/>
    </source>
</evidence>
<evidence type="ECO:0000256" key="5">
    <source>
        <dbReference type="ARBA" id="ARBA00023125"/>
    </source>
</evidence>
<evidence type="ECO:0000256" key="3">
    <source>
        <dbReference type="ARBA" id="ARBA00022833"/>
    </source>
</evidence>
<dbReference type="InterPro" id="IPR001628">
    <property type="entry name" value="Znf_hrmn_rcpt"/>
</dbReference>
<dbReference type="SMART" id="SM00399">
    <property type="entry name" value="ZnF_C4"/>
    <property type="match status" value="1"/>
</dbReference>
<evidence type="ECO:0000256" key="6">
    <source>
        <dbReference type="ARBA" id="ARBA00023163"/>
    </source>
</evidence>
<name>A0A0K2UPM0_LEPSM</name>
<keyword evidence="4" id="KW-0805">Transcription regulation</keyword>
<proteinExistence type="predicted"/>
<dbReference type="InterPro" id="IPR035500">
    <property type="entry name" value="NHR-like_dom_sf"/>
</dbReference>
<keyword evidence="5" id="KW-0238">DNA-binding</keyword>
<dbReference type="PANTHER" id="PTHR24082:SF482">
    <property type="entry name" value="NUCLEAR RECEPTOR"/>
    <property type="match status" value="1"/>
</dbReference>
<dbReference type="GO" id="GO:0000978">
    <property type="term" value="F:RNA polymerase II cis-regulatory region sequence-specific DNA binding"/>
    <property type="evidence" value="ECO:0007669"/>
    <property type="project" value="TreeGrafter"/>
</dbReference>
<dbReference type="SUPFAM" id="SSF57716">
    <property type="entry name" value="Glucocorticoid receptor-like (DNA-binding domain)"/>
    <property type="match status" value="1"/>
</dbReference>
<evidence type="ECO:0000256" key="4">
    <source>
        <dbReference type="ARBA" id="ARBA00023015"/>
    </source>
</evidence>
<dbReference type="GO" id="GO:0000122">
    <property type="term" value="P:negative regulation of transcription by RNA polymerase II"/>
    <property type="evidence" value="ECO:0007669"/>
    <property type="project" value="TreeGrafter"/>
</dbReference>
<dbReference type="Gene3D" id="3.30.50.10">
    <property type="entry name" value="Erythroid Transcription Factor GATA-1, subunit A"/>
    <property type="match status" value="1"/>
</dbReference>
<protein>
    <recommendedName>
        <fullName evidence="9">Nuclear receptor domain-containing protein</fullName>
    </recommendedName>
</protein>
<dbReference type="PANTHER" id="PTHR24082">
    <property type="entry name" value="NUCLEAR HORMONE RECEPTOR"/>
    <property type="match status" value="1"/>
</dbReference>
<evidence type="ECO:0000256" key="2">
    <source>
        <dbReference type="ARBA" id="ARBA00022771"/>
    </source>
</evidence>
<dbReference type="GO" id="GO:0030154">
    <property type="term" value="P:cell differentiation"/>
    <property type="evidence" value="ECO:0007669"/>
    <property type="project" value="TreeGrafter"/>
</dbReference>
<evidence type="ECO:0000259" key="9">
    <source>
        <dbReference type="PROSITE" id="PS51030"/>
    </source>
</evidence>
<keyword evidence="2" id="KW-0863">Zinc-finger</keyword>
<keyword evidence="7" id="KW-0675">Receptor</keyword>
<dbReference type="PROSITE" id="PS51030">
    <property type="entry name" value="NUCLEAR_REC_DBD_2"/>
    <property type="match status" value="1"/>
</dbReference>
<dbReference type="PRINTS" id="PR00047">
    <property type="entry name" value="STROIDFINGER"/>
</dbReference>
<dbReference type="Gene3D" id="1.10.565.10">
    <property type="entry name" value="Retinoid X Receptor"/>
    <property type="match status" value="1"/>
</dbReference>
<reference evidence="10" key="1">
    <citation type="submission" date="2014-05" db="EMBL/GenBank/DDBJ databases">
        <authorList>
            <person name="Chronopoulou M."/>
        </authorList>
    </citation>
    <scope>NUCLEOTIDE SEQUENCE</scope>
    <source>
        <tissue evidence="10">Whole organism</tissue>
    </source>
</reference>